<keyword evidence="3" id="KW-1185">Reference proteome</keyword>
<reference evidence="2 3" key="1">
    <citation type="submission" date="2017-04" db="EMBL/GenBank/DDBJ databases">
        <title>Draft genome sequence of Tuber borchii Vittad., a whitish edible truffle.</title>
        <authorList>
            <consortium name="DOE Joint Genome Institute"/>
            <person name="Murat C."/>
            <person name="Kuo A."/>
            <person name="Barry K.W."/>
            <person name="Clum A."/>
            <person name="Dockter R.B."/>
            <person name="Fauchery L."/>
            <person name="Iotti M."/>
            <person name="Kohler A."/>
            <person name="Labutti K."/>
            <person name="Lindquist E.A."/>
            <person name="Lipzen A."/>
            <person name="Ohm R.A."/>
            <person name="Wang M."/>
            <person name="Grigoriev I.V."/>
            <person name="Zambonelli A."/>
            <person name="Martin F.M."/>
        </authorList>
    </citation>
    <scope>NUCLEOTIDE SEQUENCE [LARGE SCALE GENOMIC DNA]</scope>
    <source>
        <strain evidence="2 3">Tbo3840</strain>
    </source>
</reference>
<name>A0A2T7A2U7_TUBBO</name>
<evidence type="ECO:0000256" key="1">
    <source>
        <dbReference type="SAM" id="SignalP"/>
    </source>
</evidence>
<dbReference type="AlphaFoldDB" id="A0A2T7A2U7"/>
<sequence length="263" mass="27506">MHFPHFFFFLLPVLLTLPLPAASGLIPPHLLTSRGIPFDSSITAIPPLSEAALVKAYPSTKTCTNPPFPQAECDTAATAAPNIELAYTSYSLTTLGQKAAVLATLAAESANFKANINHSNNRPGQGTKAMLLFPNVLAFASSIDALKDRVRQLMGGVVAVSFADVDKISADVQMSVRALVLPASTTYAAAAWYLTAGPACPKDTVGRLSTDGWAGFVYYVTKCLQAGSGVDAERKGKWCSAVAALAPAGMDMPVECNGVALGK</sequence>
<dbReference type="OrthoDB" id="2349272at2759"/>
<comment type="caution">
    <text evidence="2">The sequence shown here is derived from an EMBL/GenBank/DDBJ whole genome shotgun (WGS) entry which is preliminary data.</text>
</comment>
<gene>
    <name evidence="2" type="ORF">B9Z19DRAFT_1075745</name>
</gene>
<feature type="signal peptide" evidence="1">
    <location>
        <begin position="1"/>
        <end position="23"/>
    </location>
</feature>
<organism evidence="2 3">
    <name type="scientific">Tuber borchii</name>
    <name type="common">White truffle</name>
    <dbReference type="NCBI Taxonomy" id="42251"/>
    <lineage>
        <taxon>Eukaryota</taxon>
        <taxon>Fungi</taxon>
        <taxon>Dikarya</taxon>
        <taxon>Ascomycota</taxon>
        <taxon>Pezizomycotina</taxon>
        <taxon>Pezizomycetes</taxon>
        <taxon>Pezizales</taxon>
        <taxon>Tuberaceae</taxon>
        <taxon>Tuber</taxon>
    </lineage>
</organism>
<dbReference type="EMBL" id="NESQ01000034">
    <property type="protein sequence ID" value="PUU82066.1"/>
    <property type="molecule type" value="Genomic_DNA"/>
</dbReference>
<evidence type="ECO:0000313" key="3">
    <source>
        <dbReference type="Proteomes" id="UP000244722"/>
    </source>
</evidence>
<evidence type="ECO:0000313" key="2">
    <source>
        <dbReference type="EMBL" id="PUU82066.1"/>
    </source>
</evidence>
<feature type="chain" id="PRO_5015470302" evidence="1">
    <location>
        <begin position="24"/>
        <end position="263"/>
    </location>
</feature>
<protein>
    <submittedName>
        <fullName evidence="2">Uncharacterized protein</fullName>
    </submittedName>
</protein>
<accession>A0A2T7A2U7</accession>
<dbReference type="Proteomes" id="UP000244722">
    <property type="component" value="Unassembled WGS sequence"/>
</dbReference>
<keyword evidence="1" id="KW-0732">Signal</keyword>
<proteinExistence type="predicted"/>